<evidence type="ECO:0000256" key="13">
    <source>
        <dbReference type="SAM" id="SignalP"/>
    </source>
</evidence>
<evidence type="ECO:0000313" key="17">
    <source>
        <dbReference type="Proteomes" id="UP000001514"/>
    </source>
</evidence>
<keyword evidence="8" id="KW-0547">Nucleotide-binding</keyword>
<dbReference type="GO" id="GO:0005524">
    <property type="term" value="F:ATP binding"/>
    <property type="evidence" value="ECO:0007669"/>
    <property type="project" value="UniProtKB-KW"/>
</dbReference>
<dbReference type="InParanoid" id="D8TC19"/>
<keyword evidence="4" id="KW-0433">Leucine-rich repeat</keyword>
<keyword evidence="10" id="KW-0325">Glycoprotein</keyword>
<keyword evidence="3" id="KW-0597">Phosphoprotein</keyword>
<evidence type="ECO:0000256" key="3">
    <source>
        <dbReference type="ARBA" id="ARBA00022553"/>
    </source>
</evidence>
<dbReference type="GO" id="GO:0005886">
    <property type="term" value="C:plasma membrane"/>
    <property type="evidence" value="ECO:0007669"/>
    <property type="project" value="UniProtKB-SubCell"/>
</dbReference>
<dbReference type="Gene3D" id="2.60.120.430">
    <property type="entry name" value="Galactose-binding lectin"/>
    <property type="match status" value="1"/>
</dbReference>
<evidence type="ECO:0000256" key="2">
    <source>
        <dbReference type="ARBA" id="ARBA00022475"/>
    </source>
</evidence>
<reference evidence="16 17" key="1">
    <citation type="journal article" date="2011" name="Science">
        <title>The Selaginella genome identifies genetic changes associated with the evolution of vascular plants.</title>
        <authorList>
            <person name="Banks J.A."/>
            <person name="Nishiyama T."/>
            <person name="Hasebe M."/>
            <person name="Bowman J.L."/>
            <person name="Gribskov M."/>
            <person name="dePamphilis C."/>
            <person name="Albert V.A."/>
            <person name="Aono N."/>
            <person name="Aoyama T."/>
            <person name="Ambrose B.A."/>
            <person name="Ashton N.W."/>
            <person name="Axtell M.J."/>
            <person name="Barker E."/>
            <person name="Barker M.S."/>
            <person name="Bennetzen J.L."/>
            <person name="Bonawitz N.D."/>
            <person name="Chapple C."/>
            <person name="Cheng C."/>
            <person name="Correa L.G."/>
            <person name="Dacre M."/>
            <person name="DeBarry J."/>
            <person name="Dreyer I."/>
            <person name="Elias M."/>
            <person name="Engstrom E.M."/>
            <person name="Estelle M."/>
            <person name="Feng L."/>
            <person name="Finet C."/>
            <person name="Floyd S.K."/>
            <person name="Frommer W.B."/>
            <person name="Fujita T."/>
            <person name="Gramzow L."/>
            <person name="Gutensohn M."/>
            <person name="Harholt J."/>
            <person name="Hattori M."/>
            <person name="Heyl A."/>
            <person name="Hirai T."/>
            <person name="Hiwatashi Y."/>
            <person name="Ishikawa M."/>
            <person name="Iwata M."/>
            <person name="Karol K.G."/>
            <person name="Koehler B."/>
            <person name="Kolukisaoglu U."/>
            <person name="Kubo M."/>
            <person name="Kurata T."/>
            <person name="Lalonde S."/>
            <person name="Li K."/>
            <person name="Li Y."/>
            <person name="Litt A."/>
            <person name="Lyons E."/>
            <person name="Manning G."/>
            <person name="Maruyama T."/>
            <person name="Michael T.P."/>
            <person name="Mikami K."/>
            <person name="Miyazaki S."/>
            <person name="Morinaga S."/>
            <person name="Murata T."/>
            <person name="Mueller-Roeber B."/>
            <person name="Nelson D.R."/>
            <person name="Obara M."/>
            <person name="Oguri Y."/>
            <person name="Olmstead R.G."/>
            <person name="Onodera N."/>
            <person name="Petersen B.L."/>
            <person name="Pils B."/>
            <person name="Prigge M."/>
            <person name="Rensing S.A."/>
            <person name="Riano-Pachon D.M."/>
            <person name="Roberts A.W."/>
            <person name="Sato Y."/>
            <person name="Scheller H.V."/>
            <person name="Schulz B."/>
            <person name="Schulz C."/>
            <person name="Shakirov E.V."/>
            <person name="Shibagaki N."/>
            <person name="Shinohara N."/>
            <person name="Shippen D.E."/>
            <person name="Soerensen I."/>
            <person name="Sotooka R."/>
            <person name="Sugimoto N."/>
            <person name="Sugita M."/>
            <person name="Sumikawa N."/>
            <person name="Tanurdzic M."/>
            <person name="Theissen G."/>
            <person name="Ulvskov P."/>
            <person name="Wakazuki S."/>
            <person name="Weng J.K."/>
            <person name="Willats W.W."/>
            <person name="Wipf D."/>
            <person name="Wolf P.G."/>
            <person name="Yang L."/>
            <person name="Zimmer A.D."/>
            <person name="Zhu Q."/>
            <person name="Mitros T."/>
            <person name="Hellsten U."/>
            <person name="Loque D."/>
            <person name="Otillar R."/>
            <person name="Salamov A."/>
            <person name="Schmutz J."/>
            <person name="Shapiro H."/>
            <person name="Lindquist E."/>
            <person name="Lucas S."/>
            <person name="Rokhsar D."/>
            <person name="Grigoriev I.V."/>
        </authorList>
    </citation>
    <scope>NUCLEOTIDE SEQUENCE [LARGE SCALE GENOMIC DNA]</scope>
</reference>
<dbReference type="InterPro" id="IPR055414">
    <property type="entry name" value="LRR_R13L4/SHOC2-like"/>
</dbReference>
<evidence type="ECO:0000256" key="11">
    <source>
        <dbReference type="SAM" id="MobiDB-lite"/>
    </source>
</evidence>
<evidence type="ECO:0000256" key="12">
    <source>
        <dbReference type="SAM" id="Phobius"/>
    </source>
</evidence>
<evidence type="ECO:0000259" key="14">
    <source>
        <dbReference type="Pfam" id="PF11721"/>
    </source>
</evidence>
<gene>
    <name evidence="16" type="ORF">SELMODRAFT_431263</name>
</gene>
<evidence type="ECO:0000256" key="7">
    <source>
        <dbReference type="ARBA" id="ARBA00022737"/>
    </source>
</evidence>
<dbReference type="STRING" id="88036.D8TC19"/>
<evidence type="ECO:0000256" key="6">
    <source>
        <dbReference type="ARBA" id="ARBA00022729"/>
    </source>
</evidence>
<dbReference type="FunFam" id="3.80.10.10:FF:000383">
    <property type="entry name" value="Leucine-rich repeat receptor protein kinase EMS1"/>
    <property type="match status" value="1"/>
</dbReference>
<dbReference type="InterPro" id="IPR001611">
    <property type="entry name" value="Leu-rich_rpt"/>
</dbReference>
<keyword evidence="6 13" id="KW-0732">Signal</keyword>
<evidence type="ECO:0000256" key="9">
    <source>
        <dbReference type="ARBA" id="ARBA00022840"/>
    </source>
</evidence>
<dbReference type="AlphaFoldDB" id="D8TC19"/>
<dbReference type="PANTHER" id="PTHR48006">
    <property type="entry name" value="LEUCINE-RICH REPEAT-CONTAINING PROTEIN DDB_G0281931-RELATED"/>
    <property type="match status" value="1"/>
</dbReference>
<dbReference type="InterPro" id="IPR021720">
    <property type="entry name" value="Malectin_dom"/>
</dbReference>
<dbReference type="Pfam" id="PF23598">
    <property type="entry name" value="LRR_14"/>
    <property type="match status" value="1"/>
</dbReference>
<dbReference type="GO" id="GO:0016740">
    <property type="term" value="F:transferase activity"/>
    <property type="evidence" value="ECO:0007669"/>
    <property type="project" value="UniProtKB-KW"/>
</dbReference>
<keyword evidence="9" id="KW-0067">ATP-binding</keyword>
<keyword evidence="12" id="KW-0472">Membrane</keyword>
<feature type="chain" id="PRO_5003123472" evidence="13">
    <location>
        <begin position="23"/>
        <end position="724"/>
    </location>
</feature>
<feature type="signal peptide" evidence="13">
    <location>
        <begin position="1"/>
        <end position="22"/>
    </location>
</feature>
<dbReference type="Proteomes" id="UP000001514">
    <property type="component" value="Unassembled WGS sequence"/>
</dbReference>
<dbReference type="Gramene" id="EFJ05765">
    <property type="protein sequence ID" value="EFJ05765"/>
    <property type="gene ID" value="SELMODRAFT_431263"/>
</dbReference>
<feature type="region of interest" description="Disordered" evidence="11">
    <location>
        <begin position="704"/>
        <end position="724"/>
    </location>
</feature>
<evidence type="ECO:0000259" key="15">
    <source>
        <dbReference type="Pfam" id="PF23598"/>
    </source>
</evidence>
<dbReference type="Pfam" id="PF00560">
    <property type="entry name" value="LRR_1"/>
    <property type="match status" value="1"/>
</dbReference>
<feature type="compositionally biased region" description="Low complexity" evidence="11">
    <location>
        <begin position="704"/>
        <end position="716"/>
    </location>
</feature>
<feature type="domain" description="Disease resistance R13L4/SHOC-2-like LRR" evidence="15">
    <location>
        <begin position="174"/>
        <end position="280"/>
    </location>
</feature>
<keyword evidence="12" id="KW-1133">Transmembrane helix</keyword>
<dbReference type="SUPFAM" id="SSF52058">
    <property type="entry name" value="L domain-like"/>
    <property type="match status" value="1"/>
</dbReference>
<dbReference type="Pfam" id="PF11721">
    <property type="entry name" value="Malectin"/>
    <property type="match status" value="1"/>
</dbReference>
<sequence length="724" mass="78359">MEELPLSILFLFVLLLHGAAQGQQQRTLDPTEVEALRVFGSRIGLSPAWNFSVDPCSGLYGWNNTAPAERYQPASGVQCDCSGNSSVCHVLRLRDSSGNWELLFSFRSEPWSKHDHWYTSSGIGILIQPTVLVRNSLVVHEVSLASHIFFSYVANTNNSNIGINRLRGPLPASFGRLTQLRSMGIGTNYLTGSLPPEIGNLRFLEQLYMDSSGLSGEIPPELGSLQRLQILSISDNNFNGSVDVLGNLSSLQELTMEGNRFRGQLPSSLGALQNLTKLYIGDVSAGARIPESLNRLSLLSRLSLRNCELSGSIPDFSNMTRLVFIDLSFNQLTGVIPSSLASLPSLENLNIIWNSFNVSNAQGQTAAEMNCLETRMGCNAVDAGRNFELSINCGGPAVSADGMTFTEDSSSLSEAVYYSNSSQSWAVSSTGYVDFNGNTFNSVPTAATRVTGTRDSSLYQTARASPTSLKYFGLGMVNGPYQVDLHFAEIVIQDDSSGWTGLGRRFFDVYIQGSRVLQDFDIRAEANGSYIAIVRPFPAQVSNNVLEIHLLWRGRGTCCSPAPLSFGPLISAIRVRPATPSPSSDSKVVPIGVGVGVSVAVVFLAAIFAILFIRKRRRLKYGQDEEEFDEGEVLRVIQVALLCSQALASARPTMSHAVAMLLGTATIDVTSLQPGYFAALQNAAPGFYTDALVKMASNKSSSIQISRSPSSVTSNSNLPMNQPR</sequence>
<keyword evidence="2" id="KW-1003">Cell membrane</keyword>
<protein>
    <submittedName>
        <fullName evidence="16">Uncharacterized protein</fullName>
    </submittedName>
</protein>
<dbReference type="InterPro" id="IPR051824">
    <property type="entry name" value="LRR_Rcpt-Like_S/T_Kinase"/>
</dbReference>
<dbReference type="PANTHER" id="PTHR48006:SF98">
    <property type="entry name" value="MALECTIN DOMAIN-CONTAINING PROTEIN"/>
    <property type="match status" value="1"/>
</dbReference>
<evidence type="ECO:0000256" key="10">
    <source>
        <dbReference type="ARBA" id="ARBA00023180"/>
    </source>
</evidence>
<comment type="subcellular location">
    <subcellularLocation>
        <location evidence="1">Cell membrane</location>
    </subcellularLocation>
</comment>
<dbReference type="EMBL" id="GL377714">
    <property type="protein sequence ID" value="EFJ05765.1"/>
    <property type="molecule type" value="Genomic_DNA"/>
</dbReference>
<keyword evidence="12" id="KW-0812">Transmembrane</keyword>
<proteinExistence type="predicted"/>
<keyword evidence="7" id="KW-0677">Repeat</keyword>
<dbReference type="KEGG" id="smo:SELMODRAFT_431263"/>
<dbReference type="OMA" id="FTNLKYM"/>
<dbReference type="Gene3D" id="3.80.10.10">
    <property type="entry name" value="Ribonuclease Inhibitor"/>
    <property type="match status" value="2"/>
</dbReference>
<accession>D8TC19</accession>
<keyword evidence="5" id="KW-0808">Transferase</keyword>
<dbReference type="FunFam" id="3.80.10.10:FF:000041">
    <property type="entry name" value="LRR receptor-like serine/threonine-protein kinase ERECTA"/>
    <property type="match status" value="1"/>
</dbReference>
<evidence type="ECO:0000313" key="16">
    <source>
        <dbReference type="EMBL" id="EFJ05765.1"/>
    </source>
</evidence>
<evidence type="ECO:0000256" key="5">
    <source>
        <dbReference type="ARBA" id="ARBA00022679"/>
    </source>
</evidence>
<dbReference type="InterPro" id="IPR032675">
    <property type="entry name" value="LRR_dom_sf"/>
</dbReference>
<dbReference type="HOGENOM" id="CLU_000288_114_2_1"/>
<evidence type="ECO:0000256" key="1">
    <source>
        <dbReference type="ARBA" id="ARBA00004236"/>
    </source>
</evidence>
<keyword evidence="17" id="KW-1185">Reference proteome</keyword>
<organism evidence="17">
    <name type="scientific">Selaginella moellendorffii</name>
    <name type="common">Spikemoss</name>
    <dbReference type="NCBI Taxonomy" id="88036"/>
    <lineage>
        <taxon>Eukaryota</taxon>
        <taxon>Viridiplantae</taxon>
        <taxon>Streptophyta</taxon>
        <taxon>Embryophyta</taxon>
        <taxon>Tracheophyta</taxon>
        <taxon>Lycopodiopsida</taxon>
        <taxon>Selaginellales</taxon>
        <taxon>Selaginellaceae</taxon>
        <taxon>Selaginella</taxon>
    </lineage>
</organism>
<evidence type="ECO:0000256" key="8">
    <source>
        <dbReference type="ARBA" id="ARBA00022741"/>
    </source>
</evidence>
<feature type="transmembrane region" description="Helical" evidence="12">
    <location>
        <begin position="588"/>
        <end position="613"/>
    </location>
</feature>
<feature type="domain" description="Malectin" evidence="14">
    <location>
        <begin position="389"/>
        <end position="573"/>
    </location>
</feature>
<name>D8TC19_SELML</name>
<evidence type="ECO:0000256" key="4">
    <source>
        <dbReference type="ARBA" id="ARBA00022614"/>
    </source>
</evidence>